<proteinExistence type="predicted"/>
<evidence type="ECO:0000313" key="2">
    <source>
        <dbReference type="Proteomes" id="UP000554520"/>
    </source>
</evidence>
<dbReference type="AlphaFoldDB" id="A0A839UE76"/>
<gene>
    <name evidence="1" type="ORF">FHS21_003135</name>
</gene>
<reference evidence="1 2" key="1">
    <citation type="submission" date="2020-08" db="EMBL/GenBank/DDBJ databases">
        <title>Genomic Encyclopedia of Type Strains, Phase III (KMG-III): the genomes of soil and plant-associated and newly described type strains.</title>
        <authorList>
            <person name="Whitman W."/>
        </authorList>
    </citation>
    <scope>NUCLEOTIDE SEQUENCE [LARGE SCALE GENOMIC DNA]</scope>
    <source>
        <strain evidence="1 2">CECT 7015</strain>
    </source>
</reference>
<dbReference type="RefSeq" id="WP_281386101.1">
    <property type="nucleotide sequence ID" value="NZ_JACHXN010000009.1"/>
</dbReference>
<name>A0A839UE76_9HYPH</name>
<accession>A0A839UE76</accession>
<dbReference type="Proteomes" id="UP000554520">
    <property type="component" value="Unassembled WGS sequence"/>
</dbReference>
<evidence type="ECO:0000313" key="1">
    <source>
        <dbReference type="EMBL" id="MBB3146719.1"/>
    </source>
</evidence>
<keyword evidence="2" id="KW-1185">Reference proteome</keyword>
<dbReference type="EMBL" id="JACHXN010000009">
    <property type="protein sequence ID" value="MBB3146719.1"/>
    <property type="molecule type" value="Genomic_DNA"/>
</dbReference>
<sequence>MIVFRPMRASEFAKYLRYFIPDYEAEISTNYGLNDTAAFV</sequence>
<comment type="caution">
    <text evidence="1">The sequence shown here is derived from an EMBL/GenBank/DDBJ whole genome shotgun (WGS) entry which is preliminary data.</text>
</comment>
<organism evidence="1 2">
    <name type="scientific">Phyllobacterium trifolii</name>
    <dbReference type="NCBI Taxonomy" id="300193"/>
    <lineage>
        <taxon>Bacteria</taxon>
        <taxon>Pseudomonadati</taxon>
        <taxon>Pseudomonadota</taxon>
        <taxon>Alphaproteobacteria</taxon>
        <taxon>Hyphomicrobiales</taxon>
        <taxon>Phyllobacteriaceae</taxon>
        <taxon>Phyllobacterium</taxon>
    </lineage>
</organism>
<protein>
    <submittedName>
        <fullName evidence="1">Uncharacterized protein</fullName>
    </submittedName>
</protein>